<dbReference type="RefSeq" id="WP_279571950.1">
    <property type="nucleotide sequence ID" value="NZ_LWID01000001.1"/>
</dbReference>
<evidence type="ECO:0000313" key="1">
    <source>
        <dbReference type="EMBL" id="MDG6894475.1"/>
    </source>
</evidence>
<organism evidence="1 2">
    <name type="scientific">Volucribacter amazonae</name>
    <dbReference type="NCBI Taxonomy" id="256731"/>
    <lineage>
        <taxon>Bacteria</taxon>
        <taxon>Pseudomonadati</taxon>
        <taxon>Pseudomonadota</taxon>
        <taxon>Gammaproteobacteria</taxon>
        <taxon>Pasteurellales</taxon>
        <taxon>Pasteurellaceae</taxon>
        <taxon>Volucribacter</taxon>
    </lineage>
</organism>
<name>A0A9X4PFY8_9PAST</name>
<evidence type="ECO:0000313" key="2">
    <source>
        <dbReference type="Proteomes" id="UP001155500"/>
    </source>
</evidence>
<comment type="caution">
    <text evidence="1">The sequence shown here is derived from an EMBL/GenBank/DDBJ whole genome shotgun (WGS) entry which is preliminary data.</text>
</comment>
<dbReference type="EMBL" id="LWID01000001">
    <property type="protein sequence ID" value="MDG6894475.1"/>
    <property type="molecule type" value="Genomic_DNA"/>
</dbReference>
<proteinExistence type="predicted"/>
<dbReference type="Proteomes" id="UP001155500">
    <property type="component" value="Unassembled WGS sequence"/>
</dbReference>
<accession>A0A9X4PFY8</accession>
<reference evidence="1" key="1">
    <citation type="submission" date="2016-03" db="EMBL/GenBank/DDBJ databases">
        <title>Co-evolution between Pasteurellaceae and their hosts.</title>
        <authorList>
            <person name="Hansen M.J."/>
            <person name="Bojesen A.M."/>
            <person name="Planet P."/>
        </authorList>
    </citation>
    <scope>NUCLEOTIDE SEQUENCE</scope>
    <source>
        <strain evidence="1">146/S8/89</strain>
    </source>
</reference>
<dbReference type="AlphaFoldDB" id="A0A9X4PFY8"/>
<sequence>MQQHYYLRAKSAFITQQDTEQTLRLKLKDYGIDGRRLSVFSQLALLAALPLKQDISVETNIYLASPFNSPTKFNKMFVPLMEQNIPSPLDFMANLNNATTFQLSQLFQTKGNTLFLAVNQHNYLQPFQLAQLDLQMGQIRQALVGFTYESNQVEKKQGAYWWLLTSASQAKQIVNQSEITTCFMDLIVA</sequence>
<keyword evidence="2" id="KW-1185">Reference proteome</keyword>
<gene>
    <name evidence="1" type="ORF">A6A20_02270</name>
</gene>
<protein>
    <submittedName>
        <fullName evidence="1">Uncharacterized protein</fullName>
    </submittedName>
</protein>